<keyword evidence="3" id="KW-1185">Reference proteome</keyword>
<name>A0AAV9H6P2_9PEZI</name>
<sequence>MAGRYSFEDDMGERQPLDQTNRYALPQQQYQQNYDRRYAPQSQQHYQEPYLTSPPRGSPPRAIPGSHPDSAFGRLRAQRRLSQDGPSNNGWTAAPYATAGAAAPNSYRPQEMRPQPPPHREADGRARGREQGYPPAPQRRPTQTTPGADNFSDAAAGGMAGIAISGEYIPTTGLLPSRRGTRSKKELVD</sequence>
<evidence type="ECO:0000313" key="3">
    <source>
        <dbReference type="Proteomes" id="UP001321760"/>
    </source>
</evidence>
<dbReference type="EMBL" id="MU865916">
    <property type="protein sequence ID" value="KAK4454701.1"/>
    <property type="molecule type" value="Genomic_DNA"/>
</dbReference>
<proteinExistence type="predicted"/>
<protein>
    <submittedName>
        <fullName evidence="2">Uncharacterized protein</fullName>
    </submittedName>
</protein>
<organism evidence="2 3">
    <name type="scientific">Podospora aff. communis PSN243</name>
    <dbReference type="NCBI Taxonomy" id="3040156"/>
    <lineage>
        <taxon>Eukaryota</taxon>
        <taxon>Fungi</taxon>
        <taxon>Dikarya</taxon>
        <taxon>Ascomycota</taxon>
        <taxon>Pezizomycotina</taxon>
        <taxon>Sordariomycetes</taxon>
        <taxon>Sordariomycetidae</taxon>
        <taxon>Sordariales</taxon>
        <taxon>Podosporaceae</taxon>
        <taxon>Podospora</taxon>
    </lineage>
</organism>
<accession>A0AAV9H6P2</accession>
<feature type="compositionally biased region" description="Low complexity" evidence="1">
    <location>
        <begin position="92"/>
        <end position="104"/>
    </location>
</feature>
<feature type="compositionally biased region" description="Low complexity" evidence="1">
    <location>
        <begin position="154"/>
        <end position="166"/>
    </location>
</feature>
<comment type="caution">
    <text evidence="2">The sequence shown here is derived from an EMBL/GenBank/DDBJ whole genome shotgun (WGS) entry which is preliminary data.</text>
</comment>
<feature type="region of interest" description="Disordered" evidence="1">
    <location>
        <begin position="1"/>
        <end position="189"/>
    </location>
</feature>
<reference evidence="2" key="2">
    <citation type="submission" date="2023-05" db="EMBL/GenBank/DDBJ databases">
        <authorList>
            <consortium name="Lawrence Berkeley National Laboratory"/>
            <person name="Steindorff A."/>
            <person name="Hensen N."/>
            <person name="Bonometti L."/>
            <person name="Westerberg I."/>
            <person name="Brannstrom I.O."/>
            <person name="Guillou S."/>
            <person name="Cros-Aarteil S."/>
            <person name="Calhoun S."/>
            <person name="Haridas S."/>
            <person name="Kuo A."/>
            <person name="Mondo S."/>
            <person name="Pangilinan J."/>
            <person name="Riley R."/>
            <person name="Labutti K."/>
            <person name="Andreopoulos B."/>
            <person name="Lipzen A."/>
            <person name="Chen C."/>
            <person name="Yanf M."/>
            <person name="Daum C."/>
            <person name="Ng V."/>
            <person name="Clum A."/>
            <person name="Ohm R."/>
            <person name="Martin F."/>
            <person name="Silar P."/>
            <person name="Natvig D."/>
            <person name="Lalanne C."/>
            <person name="Gautier V."/>
            <person name="Ament-Velasquez S.L."/>
            <person name="Kruys A."/>
            <person name="Hutchinson M.I."/>
            <person name="Powell A.J."/>
            <person name="Barry K."/>
            <person name="Miller A.N."/>
            <person name="Grigoriev I.V."/>
            <person name="Debuchy R."/>
            <person name="Gladieux P."/>
            <person name="Thoren M.H."/>
            <person name="Johannesson H."/>
        </authorList>
    </citation>
    <scope>NUCLEOTIDE SEQUENCE</scope>
    <source>
        <strain evidence="2">PSN243</strain>
    </source>
</reference>
<evidence type="ECO:0000256" key="1">
    <source>
        <dbReference type="SAM" id="MobiDB-lite"/>
    </source>
</evidence>
<dbReference type="AlphaFoldDB" id="A0AAV9H6P2"/>
<evidence type="ECO:0000313" key="2">
    <source>
        <dbReference type="EMBL" id="KAK4454701.1"/>
    </source>
</evidence>
<reference evidence="2" key="1">
    <citation type="journal article" date="2023" name="Mol. Phylogenet. Evol.">
        <title>Genome-scale phylogeny and comparative genomics of the fungal order Sordariales.</title>
        <authorList>
            <person name="Hensen N."/>
            <person name="Bonometti L."/>
            <person name="Westerberg I."/>
            <person name="Brannstrom I.O."/>
            <person name="Guillou S."/>
            <person name="Cros-Aarteil S."/>
            <person name="Calhoun S."/>
            <person name="Haridas S."/>
            <person name="Kuo A."/>
            <person name="Mondo S."/>
            <person name="Pangilinan J."/>
            <person name="Riley R."/>
            <person name="LaButti K."/>
            <person name="Andreopoulos B."/>
            <person name="Lipzen A."/>
            <person name="Chen C."/>
            <person name="Yan M."/>
            <person name="Daum C."/>
            <person name="Ng V."/>
            <person name="Clum A."/>
            <person name="Steindorff A."/>
            <person name="Ohm R.A."/>
            <person name="Martin F."/>
            <person name="Silar P."/>
            <person name="Natvig D.O."/>
            <person name="Lalanne C."/>
            <person name="Gautier V."/>
            <person name="Ament-Velasquez S.L."/>
            <person name="Kruys A."/>
            <person name="Hutchinson M.I."/>
            <person name="Powell A.J."/>
            <person name="Barry K."/>
            <person name="Miller A.N."/>
            <person name="Grigoriev I.V."/>
            <person name="Debuchy R."/>
            <person name="Gladieux P."/>
            <person name="Hiltunen Thoren M."/>
            <person name="Johannesson H."/>
        </authorList>
    </citation>
    <scope>NUCLEOTIDE SEQUENCE</scope>
    <source>
        <strain evidence="2">PSN243</strain>
    </source>
</reference>
<dbReference type="Proteomes" id="UP001321760">
    <property type="component" value="Unassembled WGS sequence"/>
</dbReference>
<gene>
    <name evidence="2" type="ORF">QBC34DRAFT_139434</name>
</gene>
<feature type="compositionally biased region" description="Basic and acidic residues" evidence="1">
    <location>
        <begin position="118"/>
        <end position="130"/>
    </location>
</feature>